<reference evidence="2 3" key="1">
    <citation type="journal article" date="2017" name="Syst. Appl. Microbiol.">
        <title>Soybeans inoculated with root zone soils of Canadian native legumes harbour diverse and novel Bradyrhizobium spp. that possess agricultural potential.</title>
        <authorList>
            <person name="Bromfield E.S.P."/>
            <person name="Cloutier S."/>
            <person name="Tambong J.T."/>
            <person name="Tran Thi T.V."/>
        </authorList>
    </citation>
    <scope>NUCLEOTIDE SEQUENCE [LARGE SCALE GENOMIC DNA]</scope>
    <source>
        <strain evidence="2 3">39S1MB</strain>
    </source>
</reference>
<evidence type="ECO:0000313" key="3">
    <source>
        <dbReference type="Proteomes" id="UP000215884"/>
    </source>
</evidence>
<name>A0A2U8PQ24_9BRAD</name>
<gene>
    <name evidence="2" type="ORF">CIT40_07365</name>
</gene>
<reference evidence="2 3" key="2">
    <citation type="journal article" date="2019" name="Int. J. Syst. Evol. Microbiol.">
        <title>Description and complete genome sequence of Bradyrhizobium amphicarpaeae sp. nov., harbouring photosystem and nitrogen-fixation genes.</title>
        <authorList>
            <person name="Bromfield E.S.P."/>
            <person name="Cloutier S."/>
            <person name="Nguyen H.D.T."/>
        </authorList>
    </citation>
    <scope>NUCLEOTIDE SEQUENCE [LARGE SCALE GENOMIC DNA]</scope>
    <source>
        <strain evidence="2 3">39S1MB</strain>
    </source>
</reference>
<dbReference type="KEGG" id="brq:CIT40_07365"/>
<dbReference type="Proteomes" id="UP000215884">
    <property type="component" value="Chromosome"/>
</dbReference>
<dbReference type="EMBL" id="CP029426">
    <property type="protein sequence ID" value="AWL99869.1"/>
    <property type="molecule type" value="Genomic_DNA"/>
</dbReference>
<keyword evidence="1" id="KW-0732">Signal</keyword>
<protein>
    <recommendedName>
        <fullName evidence="4">Pentapeptide MXKDX repeat protein</fullName>
    </recommendedName>
</protein>
<evidence type="ECO:0008006" key="4">
    <source>
        <dbReference type="Google" id="ProtNLM"/>
    </source>
</evidence>
<organism evidence="2 3">
    <name type="scientific">Bradyrhizobium amphicarpaeae</name>
    <dbReference type="NCBI Taxonomy" id="1404768"/>
    <lineage>
        <taxon>Bacteria</taxon>
        <taxon>Pseudomonadati</taxon>
        <taxon>Pseudomonadota</taxon>
        <taxon>Alphaproteobacteria</taxon>
        <taxon>Hyphomicrobiales</taxon>
        <taxon>Nitrobacteraceae</taxon>
        <taxon>Bradyrhizobium</taxon>
    </lineage>
</organism>
<proteinExistence type="predicted"/>
<accession>A0A2U8PQ24</accession>
<dbReference type="AlphaFoldDB" id="A0A2U8PQ24"/>
<keyword evidence="3" id="KW-1185">Reference proteome</keyword>
<feature type="signal peptide" evidence="1">
    <location>
        <begin position="1"/>
        <end position="21"/>
    </location>
</feature>
<sequence>MRTTAILAIAIVCAASVPASAKMMSCSGENMSKTAMMMSSMPDGQNKMAMNKEMAMANMEMSKGNARGACMHYMRAQKMGMMKSDGMMNRGM</sequence>
<evidence type="ECO:0000256" key="1">
    <source>
        <dbReference type="SAM" id="SignalP"/>
    </source>
</evidence>
<feature type="chain" id="PRO_5015943877" description="Pentapeptide MXKDX repeat protein" evidence="1">
    <location>
        <begin position="22"/>
        <end position="92"/>
    </location>
</feature>
<evidence type="ECO:0000313" key="2">
    <source>
        <dbReference type="EMBL" id="AWL99869.1"/>
    </source>
</evidence>